<gene>
    <name evidence="4" type="ORF">JZ751_011278</name>
</gene>
<feature type="domain" description="EGF-like" evidence="3">
    <location>
        <begin position="129"/>
        <end position="161"/>
    </location>
</feature>
<proteinExistence type="predicted"/>
<name>A0A8T2NYK3_9TELE</name>
<evidence type="ECO:0000256" key="2">
    <source>
        <dbReference type="SAM" id="MobiDB-lite"/>
    </source>
</evidence>
<dbReference type="CDD" id="cd00054">
    <property type="entry name" value="EGF_CA"/>
    <property type="match status" value="1"/>
</dbReference>
<feature type="disulfide bond" evidence="1">
    <location>
        <begin position="133"/>
        <end position="143"/>
    </location>
</feature>
<dbReference type="Pfam" id="PF00008">
    <property type="entry name" value="EGF"/>
    <property type="match status" value="1"/>
</dbReference>
<organism evidence="4 5">
    <name type="scientific">Albula glossodonta</name>
    <name type="common">roundjaw bonefish</name>
    <dbReference type="NCBI Taxonomy" id="121402"/>
    <lineage>
        <taxon>Eukaryota</taxon>
        <taxon>Metazoa</taxon>
        <taxon>Chordata</taxon>
        <taxon>Craniata</taxon>
        <taxon>Vertebrata</taxon>
        <taxon>Euteleostomi</taxon>
        <taxon>Actinopterygii</taxon>
        <taxon>Neopterygii</taxon>
        <taxon>Teleostei</taxon>
        <taxon>Albuliformes</taxon>
        <taxon>Albulidae</taxon>
        <taxon>Albula</taxon>
    </lineage>
</organism>
<feature type="disulfide bond" evidence="1">
    <location>
        <begin position="151"/>
        <end position="160"/>
    </location>
</feature>
<dbReference type="AlphaFoldDB" id="A0A8T2NYK3"/>
<evidence type="ECO:0000313" key="5">
    <source>
        <dbReference type="Proteomes" id="UP000824540"/>
    </source>
</evidence>
<keyword evidence="5" id="KW-1185">Reference proteome</keyword>
<comment type="caution">
    <text evidence="1">Lacks conserved residue(s) required for the propagation of feature annotation.</text>
</comment>
<dbReference type="Gene3D" id="2.10.25.10">
    <property type="entry name" value="Laminin"/>
    <property type="match status" value="1"/>
</dbReference>
<evidence type="ECO:0000313" key="4">
    <source>
        <dbReference type="EMBL" id="KAG9344606.1"/>
    </source>
</evidence>
<accession>A0A8T2NYK3</accession>
<dbReference type="Proteomes" id="UP000824540">
    <property type="component" value="Unassembled WGS sequence"/>
</dbReference>
<keyword evidence="1" id="KW-1015">Disulfide bond</keyword>
<dbReference type="SUPFAM" id="SSF57196">
    <property type="entry name" value="EGF/Laminin"/>
    <property type="match status" value="1"/>
</dbReference>
<evidence type="ECO:0000256" key="1">
    <source>
        <dbReference type="PROSITE-ProRule" id="PRU00076"/>
    </source>
</evidence>
<sequence>MAAPRQLKVLSVGHSDKGLNTTIPHCVLPQLGACLHFSRGACLEPGQPSPIAPPGVWYGALRVWRLAGAGEEIPLWMNKLWVTDNAQRERERERDRERGRREERERERDTEKTRCGPCHHLFRLKRPSFPLVCHLPCMNGGKCSTRDRCQCPPSFTGKFCQVPLPNGARQQHTQQQVSLSHNGASQVVSTHTLPLTFGSGQRQGKSVSTVYTTAGSFSLKLF</sequence>
<dbReference type="EMBL" id="JAFBMS010000020">
    <property type="protein sequence ID" value="KAG9344606.1"/>
    <property type="molecule type" value="Genomic_DNA"/>
</dbReference>
<protein>
    <recommendedName>
        <fullName evidence="3">EGF-like domain-containing protein</fullName>
    </recommendedName>
</protein>
<reference evidence="4" key="1">
    <citation type="thesis" date="2021" institute="BYU ScholarsArchive" country="Provo, UT, USA">
        <title>Applications of and Algorithms for Genome Assembly and Genomic Analyses with an Emphasis on Marine Teleosts.</title>
        <authorList>
            <person name="Pickett B.D."/>
        </authorList>
    </citation>
    <scope>NUCLEOTIDE SEQUENCE</scope>
    <source>
        <strain evidence="4">HI-2016</strain>
    </source>
</reference>
<comment type="caution">
    <text evidence="4">The sequence shown here is derived from an EMBL/GenBank/DDBJ whole genome shotgun (WGS) entry which is preliminary data.</text>
</comment>
<dbReference type="InterPro" id="IPR000742">
    <property type="entry name" value="EGF"/>
</dbReference>
<keyword evidence="1" id="KW-0245">EGF-like domain</keyword>
<dbReference type="OrthoDB" id="4062651at2759"/>
<evidence type="ECO:0000259" key="3">
    <source>
        <dbReference type="PROSITE" id="PS50026"/>
    </source>
</evidence>
<feature type="region of interest" description="Disordered" evidence="2">
    <location>
        <begin position="86"/>
        <end position="110"/>
    </location>
</feature>
<dbReference type="PROSITE" id="PS50026">
    <property type="entry name" value="EGF_3"/>
    <property type="match status" value="1"/>
</dbReference>
<dbReference type="PROSITE" id="PS00022">
    <property type="entry name" value="EGF_1"/>
    <property type="match status" value="1"/>
</dbReference>